<reference evidence="8 9" key="1">
    <citation type="submission" date="2015-11" db="EMBL/GenBank/DDBJ databases">
        <title>Expanding the genomic diversity of Burkholderia species for the development of highly accurate diagnostics.</title>
        <authorList>
            <person name="Sahl J."/>
            <person name="Keim P."/>
            <person name="Wagner D."/>
        </authorList>
    </citation>
    <scope>NUCLEOTIDE SEQUENCE [LARGE SCALE GENOMIC DNA]</scope>
    <source>
        <strain evidence="8 9">MSMB1301WGS</strain>
    </source>
</reference>
<dbReference type="GO" id="GO:0022900">
    <property type="term" value="P:electron transport chain"/>
    <property type="evidence" value="ECO:0007669"/>
    <property type="project" value="InterPro"/>
</dbReference>
<evidence type="ECO:0000256" key="3">
    <source>
        <dbReference type="ARBA" id="ARBA00022630"/>
    </source>
</evidence>
<keyword evidence="4" id="KW-0288">FMN</keyword>
<keyword evidence="3" id="KW-0285">Flavoprotein</keyword>
<feature type="chain" id="PRO_5007126099" evidence="6">
    <location>
        <begin position="21"/>
        <end position="173"/>
    </location>
</feature>
<dbReference type="Pfam" id="PF04205">
    <property type="entry name" value="FMN_bind"/>
    <property type="match status" value="1"/>
</dbReference>
<keyword evidence="2" id="KW-0597">Phosphoprotein</keyword>
<name>A0A106DB88_9BURK</name>
<dbReference type="GO" id="GO:0009055">
    <property type="term" value="F:electron transfer activity"/>
    <property type="evidence" value="ECO:0007669"/>
    <property type="project" value="InterPro"/>
</dbReference>
<comment type="caution">
    <text evidence="8">The sequence shown here is derived from an EMBL/GenBank/DDBJ whole genome shotgun (WGS) entry which is preliminary data.</text>
</comment>
<keyword evidence="1" id="KW-0813">Transport</keyword>
<evidence type="ECO:0000256" key="2">
    <source>
        <dbReference type="ARBA" id="ARBA00022553"/>
    </source>
</evidence>
<keyword evidence="6" id="KW-0732">Signal</keyword>
<dbReference type="SMART" id="SM00900">
    <property type="entry name" value="FMN_bind"/>
    <property type="match status" value="1"/>
</dbReference>
<evidence type="ECO:0000256" key="6">
    <source>
        <dbReference type="SAM" id="SignalP"/>
    </source>
</evidence>
<accession>A0A106DB88</accession>
<dbReference type="EMBL" id="LPEQ01000143">
    <property type="protein sequence ID" value="KVV36774.1"/>
    <property type="molecule type" value="Genomic_DNA"/>
</dbReference>
<evidence type="ECO:0000259" key="7">
    <source>
        <dbReference type="SMART" id="SM00900"/>
    </source>
</evidence>
<dbReference type="RefSeq" id="WP_060110420.1">
    <property type="nucleotide sequence ID" value="NZ_LPEQ01000143.1"/>
</dbReference>
<dbReference type="AlphaFoldDB" id="A0A106DB88"/>
<keyword evidence="5" id="KW-0249">Electron transport</keyword>
<feature type="domain" description="FMN-binding" evidence="7">
    <location>
        <begin position="85"/>
        <end position="166"/>
    </location>
</feature>
<evidence type="ECO:0000256" key="1">
    <source>
        <dbReference type="ARBA" id="ARBA00022448"/>
    </source>
</evidence>
<sequence length="173" mass="18828">MKWMPFAVLPVTIAAAPAYAVEYLSVAQAQAAMFPGVTLSPVLLKLPDTVRDAMLERSGVHEPFDEKGVWKAPDGGWFVLDKVVGKHEKIAYAVALNANGSVRGIDILSYQETYGAEVRNADWRGQFVGKTSHDAVQLGKDVRNISGATLSCKHITQGVKRVLALHELVLARM</sequence>
<proteinExistence type="predicted"/>
<dbReference type="PANTHER" id="PTHR36118">
    <property type="entry name" value="ION-TRANSLOCATING OXIDOREDUCTASE COMPLEX SUBUNIT G"/>
    <property type="match status" value="1"/>
</dbReference>
<keyword evidence="9" id="KW-1185">Reference proteome</keyword>
<dbReference type="GO" id="GO:0005886">
    <property type="term" value="C:plasma membrane"/>
    <property type="evidence" value="ECO:0007669"/>
    <property type="project" value="InterPro"/>
</dbReference>
<dbReference type="GO" id="GO:0010181">
    <property type="term" value="F:FMN binding"/>
    <property type="evidence" value="ECO:0007669"/>
    <property type="project" value="InterPro"/>
</dbReference>
<dbReference type="InterPro" id="IPR010209">
    <property type="entry name" value="Ion_transpt_RnfG/RsxG"/>
</dbReference>
<organism evidence="8 9">
    <name type="scientific">Burkholderia territorii</name>
    <dbReference type="NCBI Taxonomy" id="1503055"/>
    <lineage>
        <taxon>Bacteria</taxon>
        <taxon>Pseudomonadati</taxon>
        <taxon>Pseudomonadota</taxon>
        <taxon>Betaproteobacteria</taxon>
        <taxon>Burkholderiales</taxon>
        <taxon>Burkholderiaceae</taxon>
        <taxon>Burkholderia</taxon>
        <taxon>Burkholderia cepacia complex</taxon>
    </lineage>
</organism>
<dbReference type="Proteomes" id="UP000062317">
    <property type="component" value="Unassembled WGS sequence"/>
</dbReference>
<evidence type="ECO:0000256" key="4">
    <source>
        <dbReference type="ARBA" id="ARBA00022643"/>
    </source>
</evidence>
<feature type="signal peptide" evidence="6">
    <location>
        <begin position="1"/>
        <end position="20"/>
    </location>
</feature>
<protein>
    <submittedName>
        <fullName evidence="8">FMN-binding protein</fullName>
    </submittedName>
</protein>
<dbReference type="PANTHER" id="PTHR36118:SF1">
    <property type="entry name" value="ION-TRANSLOCATING OXIDOREDUCTASE COMPLEX SUBUNIT G"/>
    <property type="match status" value="1"/>
</dbReference>
<evidence type="ECO:0000256" key="5">
    <source>
        <dbReference type="ARBA" id="ARBA00022982"/>
    </source>
</evidence>
<gene>
    <name evidence="8" type="ORF">WT27_19600</name>
</gene>
<evidence type="ECO:0000313" key="8">
    <source>
        <dbReference type="EMBL" id="KVV36774.1"/>
    </source>
</evidence>
<dbReference type="InterPro" id="IPR007329">
    <property type="entry name" value="FMN-bd"/>
</dbReference>
<evidence type="ECO:0000313" key="9">
    <source>
        <dbReference type="Proteomes" id="UP000062317"/>
    </source>
</evidence>